<evidence type="ECO:0000313" key="4">
    <source>
        <dbReference type="Proteomes" id="UP000828390"/>
    </source>
</evidence>
<evidence type="ECO:0000256" key="2">
    <source>
        <dbReference type="SAM" id="SignalP"/>
    </source>
</evidence>
<sequence>MYTFLLSFLLDLCLYVTSFIRTIPYLESHSDPPLIMYKPLLQAGDGVLSEEFLGWNQYLVTLDTMSTTTTRRETNIHTYVLSASSVRLRVCPLLLNKLVSLYRAQTLMRRRIMRRLIWVYAVCQARLALKGTEIQKKRVRSSKRRDTSANVTEQKDVTARQPLLKEELCPSNPFP</sequence>
<feature type="chain" id="PRO_5038603099" evidence="2">
    <location>
        <begin position="19"/>
        <end position="175"/>
    </location>
</feature>
<comment type="caution">
    <text evidence="3">The sequence shown here is derived from an EMBL/GenBank/DDBJ whole genome shotgun (WGS) entry which is preliminary data.</text>
</comment>
<feature type="compositionally biased region" description="Basic and acidic residues" evidence="1">
    <location>
        <begin position="153"/>
        <end position="168"/>
    </location>
</feature>
<organism evidence="3 4">
    <name type="scientific">Dreissena polymorpha</name>
    <name type="common">Zebra mussel</name>
    <name type="synonym">Mytilus polymorpha</name>
    <dbReference type="NCBI Taxonomy" id="45954"/>
    <lineage>
        <taxon>Eukaryota</taxon>
        <taxon>Metazoa</taxon>
        <taxon>Spiralia</taxon>
        <taxon>Lophotrochozoa</taxon>
        <taxon>Mollusca</taxon>
        <taxon>Bivalvia</taxon>
        <taxon>Autobranchia</taxon>
        <taxon>Heteroconchia</taxon>
        <taxon>Euheterodonta</taxon>
        <taxon>Imparidentia</taxon>
        <taxon>Neoheterodontei</taxon>
        <taxon>Myida</taxon>
        <taxon>Dreissenoidea</taxon>
        <taxon>Dreissenidae</taxon>
        <taxon>Dreissena</taxon>
    </lineage>
</organism>
<dbReference type="AlphaFoldDB" id="A0A9D4GRZ7"/>
<feature type="region of interest" description="Disordered" evidence="1">
    <location>
        <begin position="138"/>
        <end position="175"/>
    </location>
</feature>
<keyword evidence="4" id="KW-1185">Reference proteome</keyword>
<dbReference type="EMBL" id="JAIWYP010000005">
    <property type="protein sequence ID" value="KAH3822010.1"/>
    <property type="molecule type" value="Genomic_DNA"/>
</dbReference>
<feature type="signal peptide" evidence="2">
    <location>
        <begin position="1"/>
        <end position="18"/>
    </location>
</feature>
<keyword evidence="2" id="KW-0732">Signal</keyword>
<reference evidence="3" key="2">
    <citation type="submission" date="2020-11" db="EMBL/GenBank/DDBJ databases">
        <authorList>
            <person name="McCartney M.A."/>
            <person name="Auch B."/>
            <person name="Kono T."/>
            <person name="Mallez S."/>
            <person name="Becker A."/>
            <person name="Gohl D.M."/>
            <person name="Silverstein K.A.T."/>
            <person name="Koren S."/>
            <person name="Bechman K.B."/>
            <person name="Herman A."/>
            <person name="Abrahante J.E."/>
            <person name="Garbe J."/>
        </authorList>
    </citation>
    <scope>NUCLEOTIDE SEQUENCE</scope>
    <source>
        <strain evidence="3">Duluth1</strain>
        <tissue evidence="3">Whole animal</tissue>
    </source>
</reference>
<evidence type="ECO:0000313" key="3">
    <source>
        <dbReference type="EMBL" id="KAH3822010.1"/>
    </source>
</evidence>
<reference evidence="3" key="1">
    <citation type="journal article" date="2019" name="bioRxiv">
        <title>The Genome of the Zebra Mussel, Dreissena polymorpha: A Resource for Invasive Species Research.</title>
        <authorList>
            <person name="McCartney M.A."/>
            <person name="Auch B."/>
            <person name="Kono T."/>
            <person name="Mallez S."/>
            <person name="Zhang Y."/>
            <person name="Obille A."/>
            <person name="Becker A."/>
            <person name="Abrahante J.E."/>
            <person name="Garbe J."/>
            <person name="Badalamenti J.P."/>
            <person name="Herman A."/>
            <person name="Mangelson H."/>
            <person name="Liachko I."/>
            <person name="Sullivan S."/>
            <person name="Sone E.D."/>
            <person name="Koren S."/>
            <person name="Silverstein K.A.T."/>
            <person name="Beckman K.B."/>
            <person name="Gohl D.M."/>
        </authorList>
    </citation>
    <scope>NUCLEOTIDE SEQUENCE</scope>
    <source>
        <strain evidence="3">Duluth1</strain>
        <tissue evidence="3">Whole animal</tissue>
    </source>
</reference>
<accession>A0A9D4GRZ7</accession>
<protein>
    <submittedName>
        <fullName evidence="3">Uncharacterized protein</fullName>
    </submittedName>
</protein>
<gene>
    <name evidence="3" type="ORF">DPMN_123779</name>
</gene>
<evidence type="ECO:0000256" key="1">
    <source>
        <dbReference type="SAM" id="MobiDB-lite"/>
    </source>
</evidence>
<dbReference type="Proteomes" id="UP000828390">
    <property type="component" value="Unassembled WGS sequence"/>
</dbReference>
<name>A0A9D4GRZ7_DREPO</name>
<proteinExistence type="predicted"/>